<gene>
    <name evidence="1" type="ORF">KY290_034371</name>
</gene>
<organism evidence="1 2">
    <name type="scientific">Solanum tuberosum</name>
    <name type="common">Potato</name>
    <dbReference type="NCBI Taxonomy" id="4113"/>
    <lineage>
        <taxon>Eukaryota</taxon>
        <taxon>Viridiplantae</taxon>
        <taxon>Streptophyta</taxon>
        <taxon>Embryophyta</taxon>
        <taxon>Tracheophyta</taxon>
        <taxon>Spermatophyta</taxon>
        <taxon>Magnoliopsida</taxon>
        <taxon>eudicotyledons</taxon>
        <taxon>Gunneridae</taxon>
        <taxon>Pentapetalae</taxon>
        <taxon>asterids</taxon>
        <taxon>lamiids</taxon>
        <taxon>Solanales</taxon>
        <taxon>Solanaceae</taxon>
        <taxon>Solanoideae</taxon>
        <taxon>Solaneae</taxon>
        <taxon>Solanum</taxon>
    </lineage>
</organism>
<proteinExistence type="predicted"/>
<evidence type="ECO:0000313" key="2">
    <source>
        <dbReference type="Proteomes" id="UP000826656"/>
    </source>
</evidence>
<comment type="caution">
    <text evidence="1">The sequence shown here is derived from an EMBL/GenBank/DDBJ whole genome shotgun (WGS) entry which is preliminary data.</text>
</comment>
<sequence length="60" mass="6917">MADFKEYLHDTGTVDLKQVGRNFTWTNSRVNSDWMHHMTQMEVMVMDPGVSDPSPLSVVF</sequence>
<protein>
    <submittedName>
        <fullName evidence="1">Uncharacterized protein</fullName>
    </submittedName>
</protein>
<dbReference type="EMBL" id="JAIVGD010000026">
    <property type="protein sequence ID" value="KAH0741328.1"/>
    <property type="molecule type" value="Genomic_DNA"/>
</dbReference>
<name>A0ABQ7U3I8_SOLTU</name>
<dbReference type="Proteomes" id="UP000826656">
    <property type="component" value="Unassembled WGS sequence"/>
</dbReference>
<reference evidence="1 2" key="1">
    <citation type="journal article" date="2021" name="bioRxiv">
        <title>Chromosome-scale and haplotype-resolved genome assembly of a tetraploid potato cultivar.</title>
        <authorList>
            <person name="Sun H."/>
            <person name="Jiao W.-B."/>
            <person name="Krause K."/>
            <person name="Campoy J.A."/>
            <person name="Goel M."/>
            <person name="Folz-Donahue K."/>
            <person name="Kukat C."/>
            <person name="Huettel B."/>
            <person name="Schneeberger K."/>
        </authorList>
    </citation>
    <scope>NUCLEOTIDE SEQUENCE [LARGE SCALE GENOMIC DNA]</scope>
    <source>
        <strain evidence="1">SolTubOtavaFocal</strain>
        <tissue evidence="1">Leaves</tissue>
    </source>
</reference>
<accession>A0ABQ7U3I8</accession>
<evidence type="ECO:0000313" key="1">
    <source>
        <dbReference type="EMBL" id="KAH0741328.1"/>
    </source>
</evidence>
<keyword evidence="2" id="KW-1185">Reference proteome</keyword>